<evidence type="ECO:0000313" key="5">
    <source>
        <dbReference type="EMBL" id="AZP03338.1"/>
    </source>
</evidence>
<dbReference type="CDD" id="cd00090">
    <property type="entry name" value="HTH_ARSR"/>
    <property type="match status" value="1"/>
</dbReference>
<dbReference type="PRINTS" id="PR00598">
    <property type="entry name" value="HTHMARR"/>
</dbReference>
<dbReference type="InterPro" id="IPR011991">
    <property type="entry name" value="ArsR-like_HTH"/>
</dbReference>
<dbReference type="KEGG" id="jeh:EJN90_00895"/>
<feature type="domain" description="HTH marR-type" evidence="4">
    <location>
        <begin position="3"/>
        <end position="135"/>
    </location>
</feature>
<dbReference type="EMBL" id="CP034465">
    <property type="protein sequence ID" value="AZP03338.1"/>
    <property type="molecule type" value="Genomic_DNA"/>
</dbReference>
<dbReference type="RefSeq" id="WP_126108439.1">
    <property type="nucleotide sequence ID" value="NZ_CP034465.1"/>
</dbReference>
<reference evidence="6" key="1">
    <citation type="submission" date="2018-12" db="EMBL/GenBank/DDBJ databases">
        <title>Complete genome sequencing of Jeotgalibaca sp. H21T32.</title>
        <authorList>
            <person name="Bae J.-W."/>
            <person name="Lee S.-Y."/>
        </authorList>
    </citation>
    <scope>NUCLEOTIDE SEQUENCE [LARGE SCALE GENOMIC DNA]</scope>
    <source>
        <strain evidence="6">H21T32</strain>
    </source>
</reference>
<evidence type="ECO:0000256" key="3">
    <source>
        <dbReference type="ARBA" id="ARBA00023163"/>
    </source>
</evidence>
<dbReference type="OrthoDB" id="6400170at2"/>
<evidence type="ECO:0000259" key="4">
    <source>
        <dbReference type="PROSITE" id="PS50995"/>
    </source>
</evidence>
<dbReference type="PROSITE" id="PS50995">
    <property type="entry name" value="HTH_MARR_2"/>
    <property type="match status" value="1"/>
</dbReference>
<dbReference type="InterPro" id="IPR023187">
    <property type="entry name" value="Tscrpt_reg_MarR-type_CS"/>
</dbReference>
<evidence type="ECO:0000256" key="2">
    <source>
        <dbReference type="ARBA" id="ARBA00023125"/>
    </source>
</evidence>
<dbReference type="PANTHER" id="PTHR33164">
    <property type="entry name" value="TRANSCRIPTIONAL REGULATOR, MARR FAMILY"/>
    <property type="match status" value="1"/>
</dbReference>
<evidence type="ECO:0000313" key="6">
    <source>
        <dbReference type="Proteomes" id="UP000273326"/>
    </source>
</evidence>
<accession>A0A3Q9BIT4</accession>
<sequence>MKQKDIVNSVMHLSRVLRRRTHGDTPQEKGRHGQFRILRHLLKTPGMTASELADLLDIRAASVSEVTKRLEADGLIEKKPIESDKRKQGLHLTENGRQRIIDSTQIRKKEKKIIETILNEEERETFISLCEKLTKGLQKGVDA</sequence>
<dbReference type="SUPFAM" id="SSF46785">
    <property type="entry name" value="Winged helix' DNA-binding domain"/>
    <property type="match status" value="1"/>
</dbReference>
<proteinExistence type="predicted"/>
<evidence type="ECO:0000256" key="1">
    <source>
        <dbReference type="ARBA" id="ARBA00023015"/>
    </source>
</evidence>
<dbReference type="InterPro" id="IPR039422">
    <property type="entry name" value="MarR/SlyA-like"/>
</dbReference>
<dbReference type="Pfam" id="PF01047">
    <property type="entry name" value="MarR"/>
    <property type="match status" value="1"/>
</dbReference>
<dbReference type="SMART" id="SM00347">
    <property type="entry name" value="HTH_MARR"/>
    <property type="match status" value="1"/>
</dbReference>
<dbReference type="GO" id="GO:0003700">
    <property type="term" value="F:DNA-binding transcription factor activity"/>
    <property type="evidence" value="ECO:0007669"/>
    <property type="project" value="InterPro"/>
</dbReference>
<keyword evidence="1" id="KW-0805">Transcription regulation</keyword>
<dbReference type="AlphaFoldDB" id="A0A3Q9BIT4"/>
<name>A0A3Q9BIT4_9LACT</name>
<protein>
    <submittedName>
        <fullName evidence="5">MarR family transcriptional regulator</fullName>
    </submittedName>
</protein>
<dbReference type="Proteomes" id="UP000273326">
    <property type="component" value="Chromosome"/>
</dbReference>
<dbReference type="InterPro" id="IPR036388">
    <property type="entry name" value="WH-like_DNA-bd_sf"/>
</dbReference>
<dbReference type="GO" id="GO:0003677">
    <property type="term" value="F:DNA binding"/>
    <property type="evidence" value="ECO:0007669"/>
    <property type="project" value="UniProtKB-KW"/>
</dbReference>
<dbReference type="PANTHER" id="PTHR33164:SF43">
    <property type="entry name" value="HTH-TYPE TRANSCRIPTIONAL REPRESSOR YETL"/>
    <property type="match status" value="1"/>
</dbReference>
<dbReference type="GO" id="GO:0006950">
    <property type="term" value="P:response to stress"/>
    <property type="evidence" value="ECO:0007669"/>
    <property type="project" value="TreeGrafter"/>
</dbReference>
<organism evidence="5 6">
    <name type="scientific">Jeotgalibaca ciconiae</name>
    <dbReference type="NCBI Taxonomy" id="2496265"/>
    <lineage>
        <taxon>Bacteria</taxon>
        <taxon>Bacillati</taxon>
        <taxon>Bacillota</taxon>
        <taxon>Bacilli</taxon>
        <taxon>Lactobacillales</taxon>
        <taxon>Carnobacteriaceae</taxon>
        <taxon>Jeotgalibaca</taxon>
    </lineage>
</organism>
<keyword evidence="6" id="KW-1185">Reference proteome</keyword>
<gene>
    <name evidence="5" type="ORF">EJN90_00895</name>
</gene>
<keyword evidence="2" id="KW-0238">DNA-binding</keyword>
<keyword evidence="3" id="KW-0804">Transcription</keyword>
<dbReference type="InterPro" id="IPR036390">
    <property type="entry name" value="WH_DNA-bd_sf"/>
</dbReference>
<dbReference type="PROSITE" id="PS01117">
    <property type="entry name" value="HTH_MARR_1"/>
    <property type="match status" value="1"/>
</dbReference>
<dbReference type="Gene3D" id="1.10.10.10">
    <property type="entry name" value="Winged helix-like DNA-binding domain superfamily/Winged helix DNA-binding domain"/>
    <property type="match status" value="1"/>
</dbReference>
<dbReference type="InterPro" id="IPR000835">
    <property type="entry name" value="HTH_MarR-typ"/>
</dbReference>